<evidence type="ECO:0000313" key="2">
    <source>
        <dbReference type="Proteomes" id="UP001157961"/>
    </source>
</evidence>
<accession>A0ABY1P9L1</accession>
<evidence type="ECO:0008006" key="3">
    <source>
        <dbReference type="Google" id="ProtNLM"/>
    </source>
</evidence>
<name>A0ABY1P9L1_9RHOB</name>
<proteinExistence type="predicted"/>
<organism evidence="1 2">
    <name type="scientific">Shimia sagamensis</name>
    <dbReference type="NCBI Taxonomy" id="1566352"/>
    <lineage>
        <taxon>Bacteria</taxon>
        <taxon>Pseudomonadati</taxon>
        <taxon>Pseudomonadota</taxon>
        <taxon>Alphaproteobacteria</taxon>
        <taxon>Rhodobacterales</taxon>
        <taxon>Roseobacteraceae</taxon>
    </lineage>
</organism>
<keyword evidence="2" id="KW-1185">Reference proteome</keyword>
<evidence type="ECO:0000313" key="1">
    <source>
        <dbReference type="EMBL" id="SMP28204.1"/>
    </source>
</evidence>
<reference evidence="1 2" key="1">
    <citation type="submission" date="2017-05" db="EMBL/GenBank/DDBJ databases">
        <authorList>
            <person name="Varghese N."/>
            <person name="Submissions S."/>
        </authorList>
    </citation>
    <scope>NUCLEOTIDE SEQUENCE [LARGE SCALE GENOMIC DNA]</scope>
    <source>
        <strain evidence="1 2">DSM 29734</strain>
    </source>
</reference>
<dbReference type="EMBL" id="FXTY01000006">
    <property type="protein sequence ID" value="SMP28204.1"/>
    <property type="molecule type" value="Genomic_DNA"/>
</dbReference>
<comment type="caution">
    <text evidence="1">The sequence shown here is derived from an EMBL/GenBank/DDBJ whole genome shotgun (WGS) entry which is preliminary data.</text>
</comment>
<protein>
    <recommendedName>
        <fullName evidence="3">Zinc-ribbon domain-containing protein</fullName>
    </recommendedName>
</protein>
<gene>
    <name evidence="1" type="ORF">SAMN06265373_1064</name>
</gene>
<sequence length="40" mass="4484">MNLLSTTALHLCSYGDTHCHNCGRAVSKWIEKCPKCGYEL</sequence>
<dbReference type="Proteomes" id="UP001157961">
    <property type="component" value="Unassembled WGS sequence"/>
</dbReference>